<dbReference type="AlphaFoldDB" id="A0A0L0VSD8"/>
<dbReference type="OrthoDB" id="10660470at2759"/>
<proteinExistence type="predicted"/>
<dbReference type="CDD" id="cd00303">
    <property type="entry name" value="retropepsin_like"/>
    <property type="match status" value="1"/>
</dbReference>
<feature type="compositionally biased region" description="Low complexity" evidence="1">
    <location>
        <begin position="256"/>
        <end position="266"/>
    </location>
</feature>
<reference evidence="3" key="1">
    <citation type="submission" date="2014-03" db="EMBL/GenBank/DDBJ databases">
        <title>The Genome Sequence of Puccinia striiformis f. sp. tritici PST-78.</title>
        <authorList>
            <consortium name="The Broad Institute Genome Sequencing Platform"/>
            <person name="Cuomo C."/>
            <person name="Hulbert S."/>
            <person name="Chen X."/>
            <person name="Walker B."/>
            <person name="Young S.K."/>
            <person name="Zeng Q."/>
            <person name="Gargeya S."/>
            <person name="Fitzgerald M."/>
            <person name="Haas B."/>
            <person name="Abouelleil A."/>
            <person name="Alvarado L."/>
            <person name="Arachchi H.M."/>
            <person name="Berlin A.M."/>
            <person name="Chapman S.B."/>
            <person name="Goldberg J."/>
            <person name="Griggs A."/>
            <person name="Gujja S."/>
            <person name="Hansen M."/>
            <person name="Howarth C."/>
            <person name="Imamovic A."/>
            <person name="Larimer J."/>
            <person name="McCowan C."/>
            <person name="Montmayeur A."/>
            <person name="Murphy C."/>
            <person name="Neiman D."/>
            <person name="Pearson M."/>
            <person name="Priest M."/>
            <person name="Roberts A."/>
            <person name="Saif S."/>
            <person name="Shea T."/>
            <person name="Sisk P."/>
            <person name="Sykes S."/>
            <person name="Wortman J."/>
            <person name="Nusbaum C."/>
            <person name="Birren B."/>
        </authorList>
    </citation>
    <scope>NUCLEOTIDE SEQUENCE [LARGE SCALE GENOMIC DNA]</scope>
    <source>
        <strain evidence="3">race PST-78</strain>
    </source>
</reference>
<protein>
    <submittedName>
        <fullName evidence="2">Uncharacterized protein</fullName>
    </submittedName>
</protein>
<evidence type="ECO:0000256" key="1">
    <source>
        <dbReference type="SAM" id="MobiDB-lite"/>
    </source>
</evidence>
<gene>
    <name evidence="2" type="ORF">PSTG_04678</name>
</gene>
<evidence type="ECO:0000313" key="2">
    <source>
        <dbReference type="EMBL" id="KNF02181.1"/>
    </source>
</evidence>
<feature type="region of interest" description="Disordered" evidence="1">
    <location>
        <begin position="256"/>
        <end position="276"/>
    </location>
</feature>
<comment type="caution">
    <text evidence="2">The sequence shown here is derived from an EMBL/GenBank/DDBJ whole genome shotgun (WGS) entry which is preliminary data.</text>
</comment>
<dbReference type="EMBL" id="AJIL01000025">
    <property type="protein sequence ID" value="KNF02181.1"/>
    <property type="molecule type" value="Genomic_DNA"/>
</dbReference>
<dbReference type="Proteomes" id="UP000054564">
    <property type="component" value="Unassembled WGS sequence"/>
</dbReference>
<sequence length="409" mass="45272">MKIKRESLDPPSRPKPSRIDLQRFRADGLLYTGPIHAVDPFITWIQGVKLLFTTSGFTNDNNKIRVVARLIRESNTQALYARKLDDFLDKSWLMTYMLNSESFLEYNTCCRTLQSNLNFGQASISDFDLAESMTSGMCDLLQTDINDHQLLLQNPFEFSTFESREGLFWNGIVLKRAATRPRTSPATTQASTDQSQRSKEENIWLVHLYLDSVGLCRFCKKKCGSAPGACTGQLNQKFVPIPASFVAPPMPANYRPPSSCSSAPPAAGKPTHPPAGRAASVAAVTCESTKQNMDEVWLLDISALDEEVRLAIEDQYVPSTKPHHLIIHFTHSGVILRALIDTGSEVDLITPKASEDAGLPLFDSTTPTIVNLALDNSDLKPIVLRQAKKISLSVPHSSLILKDVLLCQP</sequence>
<accession>A0A0L0VSD8</accession>
<organism evidence="2 3">
    <name type="scientific">Puccinia striiformis f. sp. tritici PST-78</name>
    <dbReference type="NCBI Taxonomy" id="1165861"/>
    <lineage>
        <taxon>Eukaryota</taxon>
        <taxon>Fungi</taxon>
        <taxon>Dikarya</taxon>
        <taxon>Basidiomycota</taxon>
        <taxon>Pucciniomycotina</taxon>
        <taxon>Pucciniomycetes</taxon>
        <taxon>Pucciniales</taxon>
        <taxon>Pucciniaceae</taxon>
        <taxon>Puccinia</taxon>
    </lineage>
</organism>
<name>A0A0L0VSD8_9BASI</name>
<evidence type="ECO:0000313" key="3">
    <source>
        <dbReference type="Proteomes" id="UP000054564"/>
    </source>
</evidence>
<keyword evidence="3" id="KW-1185">Reference proteome</keyword>